<name>A0A849ASJ2_9MICO</name>
<keyword evidence="1" id="KW-0472">Membrane</keyword>
<dbReference type="AlphaFoldDB" id="A0A849ASJ2"/>
<dbReference type="Proteomes" id="UP000549517">
    <property type="component" value="Unassembled WGS sequence"/>
</dbReference>
<proteinExistence type="predicted"/>
<accession>A0A849ASJ2</accession>
<evidence type="ECO:0008006" key="4">
    <source>
        <dbReference type="Google" id="ProtNLM"/>
    </source>
</evidence>
<dbReference type="OrthoDB" id="227596at2"/>
<organism evidence="2 3">
    <name type="scientific">Brevibacterium luteolum</name>
    <dbReference type="NCBI Taxonomy" id="199591"/>
    <lineage>
        <taxon>Bacteria</taxon>
        <taxon>Bacillati</taxon>
        <taxon>Actinomycetota</taxon>
        <taxon>Actinomycetes</taxon>
        <taxon>Micrococcales</taxon>
        <taxon>Brevibacteriaceae</taxon>
        <taxon>Brevibacterium</taxon>
    </lineage>
</organism>
<keyword evidence="1" id="KW-0812">Transmembrane</keyword>
<dbReference type="RefSeq" id="WP_146004336.1">
    <property type="nucleotide sequence ID" value="NZ_BAAAKH010000010.1"/>
</dbReference>
<feature type="transmembrane region" description="Helical" evidence="1">
    <location>
        <begin position="113"/>
        <end position="132"/>
    </location>
</feature>
<feature type="transmembrane region" description="Helical" evidence="1">
    <location>
        <begin position="53"/>
        <end position="71"/>
    </location>
</feature>
<dbReference type="EMBL" id="JABEMC010000006">
    <property type="protein sequence ID" value="NNG79789.1"/>
    <property type="molecule type" value="Genomic_DNA"/>
</dbReference>
<feature type="transmembrane region" description="Helical" evidence="1">
    <location>
        <begin position="144"/>
        <end position="162"/>
    </location>
</feature>
<keyword evidence="1" id="KW-1133">Transmembrane helix</keyword>
<comment type="caution">
    <text evidence="2">The sequence shown here is derived from an EMBL/GenBank/DDBJ whole genome shotgun (WGS) entry which is preliminary data.</text>
</comment>
<evidence type="ECO:0000256" key="1">
    <source>
        <dbReference type="SAM" id="Phobius"/>
    </source>
</evidence>
<dbReference type="Gene3D" id="6.10.250.2870">
    <property type="match status" value="1"/>
</dbReference>
<reference evidence="2 3" key="1">
    <citation type="submission" date="2020-05" db="EMBL/GenBank/DDBJ databases">
        <title>MicrobeNet Type strains.</title>
        <authorList>
            <person name="Nicholson A.C."/>
        </authorList>
    </citation>
    <scope>NUCLEOTIDE SEQUENCE [LARGE SCALE GENOMIC DNA]</scope>
    <source>
        <strain evidence="2 3">CCUG 46604</strain>
    </source>
</reference>
<gene>
    <name evidence="2" type="ORF">HLA91_10470</name>
</gene>
<sequence length="437" mass="47419">MDPVNRKNGGPSNARVALLRNLSGDRFIDPAVRLSSVLIAVTLVSYGDAGPDPFALAIQALAAGAVVLCSFKPLPGMALAASALVLELATGLDIGVHIAVSACIAISLTYLRWKVATIGSAFICLSVIWKLFMTSISLTALVQVEGYVLVLALILGASGGLGQQRLDAAMFKAEVAGRDAERKRSQERTGIARDVHDLISFNLTRETLILNSIRLDTTVMTDDHLAELRIANHATQRSLRQLTKTLTGPAALGKIAQTDDLQTICEDVEHTFNGLATPLTVSCHIPARFCSVHAFRHLECIITEAASNILRHHDKNRRDPAAIDIYFDEQTAELAIRTSNPCNPASEKREPHSLVSRVAELGGAHSIHVNSTFSLEAHIPGELQSLAHYCGEHLSDIRDLTDASSSDLVFRFRHEDCAFADPRRIRFDRSDGDTESH</sequence>
<evidence type="ECO:0000313" key="2">
    <source>
        <dbReference type="EMBL" id="NNG79789.1"/>
    </source>
</evidence>
<feature type="transmembrane region" description="Helical" evidence="1">
    <location>
        <begin position="83"/>
        <end position="107"/>
    </location>
</feature>
<protein>
    <recommendedName>
        <fullName evidence="4">Signal transduction histidine kinase subgroup 3 dimerisation and phosphoacceptor domain-containing protein</fullName>
    </recommendedName>
</protein>
<evidence type="ECO:0000313" key="3">
    <source>
        <dbReference type="Proteomes" id="UP000549517"/>
    </source>
</evidence>